<keyword evidence="6" id="KW-1003">Cell membrane</keyword>
<evidence type="ECO:0000313" key="15">
    <source>
        <dbReference type="Proteomes" id="UP000001947"/>
    </source>
</evidence>
<feature type="transmembrane region" description="Helical" evidence="12">
    <location>
        <begin position="396"/>
        <end position="414"/>
    </location>
</feature>
<dbReference type="Pfam" id="PF00528">
    <property type="entry name" value="BPD_transp_1"/>
    <property type="match status" value="1"/>
</dbReference>
<proteinExistence type="inferred from homology"/>
<dbReference type="Proteomes" id="UP000001947">
    <property type="component" value="Chromosome"/>
</dbReference>
<keyword evidence="7" id="KW-0500">Molybdenum</keyword>
<sequence>MQTSLFVIGQNEIKRPMAPSFYRSFYYYHHCYRRYLRYRLPRLFGAVAVFALLIVMLICSANSRADQALVAVASNFNAPMQRIVAEFEAQSSHRITLTFGSSGKIYAQILNGAPYDAFFSADQDRPQRLESAGLTVATSRFTYATGRLALWANNSTAQVNNAEIIRAGNYNKLALANPTLAPYGQAAQQTLTHLGLAQPSQSHWVLGENIGQVYQFVKTNNADAGFVALAQIMTAGHIKDGTAWVVPSHYHQPILQDAVVLTRGSNNPALLAFMAYVKSAQAQAILNDFGYLTANTQSAPVASVNNTSTIKDDIAAIWLTLKLAATVTIILLFISTPIAWWLARSRSWLRGPVSALVTLPLILPPTVLGFYLLIAMGPSGPIGQLTQQLGIGLLPFTFWGLVIASVFYSLPFVVQPIQNAIVSMGDAPLEAAATLRASPWDTFCNVVLPQAKPGFFTAAILGFAHTIGEFGVILMIGGNIPEETRVVSVQIYDHVEALNYGHAHALSAIMIAFAFSVLLALNILNNKKANARLNIGI</sequence>
<dbReference type="HOGENOM" id="CLU_037948_0_0_6"/>
<dbReference type="InterPro" id="IPR044084">
    <property type="entry name" value="AvModA-like_subst-bd"/>
</dbReference>
<name>Q21GS6_SACD2</name>
<dbReference type="CDD" id="cd13539">
    <property type="entry name" value="PBP2_AvModA"/>
    <property type="match status" value="1"/>
</dbReference>
<dbReference type="PROSITE" id="PS50928">
    <property type="entry name" value="ABC_TM1"/>
    <property type="match status" value="1"/>
</dbReference>
<organism evidence="14 15">
    <name type="scientific">Saccharophagus degradans (strain 2-40 / ATCC 43961 / DSM 17024)</name>
    <dbReference type="NCBI Taxonomy" id="203122"/>
    <lineage>
        <taxon>Bacteria</taxon>
        <taxon>Pseudomonadati</taxon>
        <taxon>Pseudomonadota</taxon>
        <taxon>Gammaproteobacteria</taxon>
        <taxon>Cellvibrionales</taxon>
        <taxon>Cellvibrionaceae</taxon>
        <taxon>Saccharophagus</taxon>
    </lineage>
</organism>
<dbReference type="GO" id="GO:0015098">
    <property type="term" value="F:molybdate ion transmembrane transporter activity"/>
    <property type="evidence" value="ECO:0007669"/>
    <property type="project" value="InterPro"/>
</dbReference>
<evidence type="ECO:0000256" key="5">
    <source>
        <dbReference type="ARBA" id="ARBA00022448"/>
    </source>
</evidence>
<comment type="function">
    <text evidence="1">Part of the binding-protein-dependent transport system for molybdenum; probably responsible for the translocation of the substrate across the membrane.</text>
</comment>
<feature type="transmembrane region" description="Helical" evidence="12">
    <location>
        <begin position="455"/>
        <end position="480"/>
    </location>
</feature>
<dbReference type="GO" id="GO:0030973">
    <property type="term" value="F:molybdate ion binding"/>
    <property type="evidence" value="ECO:0007669"/>
    <property type="project" value="InterPro"/>
</dbReference>
<dbReference type="InterPro" id="IPR035906">
    <property type="entry name" value="MetI-like_sf"/>
</dbReference>
<feature type="transmembrane region" description="Helical" evidence="12">
    <location>
        <begin position="355"/>
        <end position="376"/>
    </location>
</feature>
<evidence type="ECO:0000256" key="4">
    <source>
        <dbReference type="ARBA" id="ARBA00018710"/>
    </source>
</evidence>
<keyword evidence="9 12" id="KW-0812">Transmembrane</keyword>
<feature type="domain" description="ABC transmembrane type-1" evidence="13">
    <location>
        <begin position="317"/>
        <end position="521"/>
    </location>
</feature>
<dbReference type="SUPFAM" id="SSF161098">
    <property type="entry name" value="MetI-like"/>
    <property type="match status" value="1"/>
</dbReference>
<comment type="subcellular location">
    <subcellularLocation>
        <location evidence="2">Cell inner membrane</location>
        <topology evidence="2">Multi-pass membrane protein</topology>
    </subcellularLocation>
    <subcellularLocation>
        <location evidence="12">Cell membrane</location>
        <topology evidence="12">Multi-pass membrane protein</topology>
    </subcellularLocation>
</comment>
<dbReference type="Gene3D" id="3.40.190.10">
    <property type="entry name" value="Periplasmic binding protein-like II"/>
    <property type="match status" value="2"/>
</dbReference>
<keyword evidence="10 12" id="KW-1133">Transmembrane helix</keyword>
<dbReference type="PANTHER" id="PTHR30183">
    <property type="entry name" value="MOLYBDENUM TRANSPORT SYSTEM PERMEASE PROTEIN MODB"/>
    <property type="match status" value="1"/>
</dbReference>
<dbReference type="eggNOG" id="COG4149">
    <property type="taxonomic scope" value="Bacteria"/>
</dbReference>
<gene>
    <name evidence="14" type="ordered locus">Sde_2846</name>
</gene>
<evidence type="ECO:0000256" key="8">
    <source>
        <dbReference type="ARBA" id="ARBA00022519"/>
    </source>
</evidence>
<protein>
    <recommendedName>
        <fullName evidence="4">Molybdenum transport system permease protein ModB</fullName>
    </recommendedName>
</protein>
<reference evidence="14 15" key="1">
    <citation type="journal article" date="2008" name="PLoS Genet.">
        <title>Complete genome sequence of the complex carbohydrate-degrading marine bacterium, Saccharophagus degradans strain 2-40 T.</title>
        <authorList>
            <person name="Weiner R.M."/>
            <person name="Taylor L.E.II."/>
            <person name="Henrissat B."/>
            <person name="Hauser L."/>
            <person name="Land M."/>
            <person name="Coutinho P.M."/>
            <person name="Rancurel C."/>
            <person name="Saunders E.H."/>
            <person name="Longmire A.G."/>
            <person name="Zhang H."/>
            <person name="Bayer E.A."/>
            <person name="Gilbert H.J."/>
            <person name="Larimer F."/>
            <person name="Zhulin I.B."/>
            <person name="Ekborg N.A."/>
            <person name="Lamed R."/>
            <person name="Richardson P.M."/>
            <person name="Borovok I."/>
            <person name="Hutcheson S."/>
        </authorList>
    </citation>
    <scope>NUCLEOTIDE SEQUENCE [LARGE SCALE GENOMIC DNA]</scope>
    <source>
        <strain evidence="15">2-40 / ATCC 43961 / DSM 17024</strain>
    </source>
</reference>
<dbReference type="CDD" id="cd06261">
    <property type="entry name" value="TM_PBP2"/>
    <property type="match status" value="1"/>
</dbReference>
<dbReference type="InterPro" id="IPR011867">
    <property type="entry name" value="ModB_ABC"/>
</dbReference>
<dbReference type="EMBL" id="CP000282">
    <property type="protein sequence ID" value="ABD82103.1"/>
    <property type="molecule type" value="Genomic_DNA"/>
</dbReference>
<dbReference type="AlphaFoldDB" id="Q21GS6"/>
<evidence type="ECO:0000256" key="2">
    <source>
        <dbReference type="ARBA" id="ARBA00004429"/>
    </source>
</evidence>
<evidence type="ECO:0000256" key="11">
    <source>
        <dbReference type="ARBA" id="ARBA00023136"/>
    </source>
</evidence>
<keyword evidence="5 12" id="KW-0813">Transport</keyword>
<dbReference type="STRING" id="203122.Sde_2846"/>
<keyword evidence="8" id="KW-0997">Cell inner membrane</keyword>
<evidence type="ECO:0000256" key="1">
    <source>
        <dbReference type="ARBA" id="ARBA00002949"/>
    </source>
</evidence>
<dbReference type="SUPFAM" id="SSF53850">
    <property type="entry name" value="Periplasmic binding protein-like II"/>
    <property type="match status" value="1"/>
</dbReference>
<dbReference type="Pfam" id="PF13531">
    <property type="entry name" value="SBP_bac_11"/>
    <property type="match status" value="1"/>
</dbReference>
<accession>Q21GS6</accession>
<dbReference type="eggNOG" id="COG0725">
    <property type="taxonomic scope" value="Bacteria"/>
</dbReference>
<evidence type="ECO:0000256" key="7">
    <source>
        <dbReference type="ARBA" id="ARBA00022505"/>
    </source>
</evidence>
<feature type="transmembrane region" description="Helical" evidence="12">
    <location>
        <begin position="500"/>
        <end position="524"/>
    </location>
</feature>
<dbReference type="GO" id="GO:0005886">
    <property type="term" value="C:plasma membrane"/>
    <property type="evidence" value="ECO:0007669"/>
    <property type="project" value="UniProtKB-SubCell"/>
</dbReference>
<dbReference type="NCBIfam" id="TIGR01256">
    <property type="entry name" value="modA"/>
    <property type="match status" value="1"/>
</dbReference>
<evidence type="ECO:0000256" key="9">
    <source>
        <dbReference type="ARBA" id="ARBA00022692"/>
    </source>
</evidence>
<keyword evidence="11 12" id="KW-0472">Membrane</keyword>
<comment type="similarity">
    <text evidence="3">Belongs to the binding-protein-dependent transport system permease family. CysTW subfamily.</text>
</comment>
<dbReference type="FunFam" id="1.10.3720.10:FF:000054">
    <property type="entry name" value="Molybdenum transport system permease"/>
    <property type="match status" value="1"/>
</dbReference>
<evidence type="ECO:0000259" key="13">
    <source>
        <dbReference type="PROSITE" id="PS50928"/>
    </source>
</evidence>
<evidence type="ECO:0000313" key="14">
    <source>
        <dbReference type="EMBL" id="ABD82103.1"/>
    </source>
</evidence>
<evidence type="ECO:0000256" key="12">
    <source>
        <dbReference type="RuleBase" id="RU363032"/>
    </source>
</evidence>
<feature type="transmembrane region" description="Helical" evidence="12">
    <location>
        <begin position="43"/>
        <end position="63"/>
    </location>
</feature>
<evidence type="ECO:0000256" key="6">
    <source>
        <dbReference type="ARBA" id="ARBA00022475"/>
    </source>
</evidence>
<dbReference type="InterPro" id="IPR005950">
    <property type="entry name" value="ModA"/>
</dbReference>
<dbReference type="KEGG" id="sde:Sde_2846"/>
<feature type="transmembrane region" description="Helical" evidence="12">
    <location>
        <begin position="315"/>
        <end position="343"/>
    </location>
</feature>
<evidence type="ECO:0000256" key="10">
    <source>
        <dbReference type="ARBA" id="ARBA00022989"/>
    </source>
</evidence>
<dbReference type="PANTHER" id="PTHR30183:SF8">
    <property type="entry name" value="MOLYBDENUM TRANSPORT SYSTEM PERMEASE"/>
    <property type="match status" value="1"/>
</dbReference>
<dbReference type="NCBIfam" id="TIGR02141">
    <property type="entry name" value="modB_ABC"/>
    <property type="match status" value="1"/>
</dbReference>
<dbReference type="Gene3D" id="1.10.3720.10">
    <property type="entry name" value="MetI-like"/>
    <property type="match status" value="1"/>
</dbReference>
<evidence type="ECO:0000256" key="3">
    <source>
        <dbReference type="ARBA" id="ARBA00007069"/>
    </source>
</evidence>
<dbReference type="InterPro" id="IPR000515">
    <property type="entry name" value="MetI-like"/>
</dbReference>
<keyword evidence="15" id="KW-1185">Reference proteome</keyword>